<feature type="compositionally biased region" description="Polar residues" evidence="1">
    <location>
        <begin position="184"/>
        <end position="197"/>
    </location>
</feature>
<name>A0A2J6PVG1_9HELO</name>
<feature type="compositionally biased region" description="Polar residues" evidence="1">
    <location>
        <begin position="157"/>
        <end position="176"/>
    </location>
</feature>
<protein>
    <recommendedName>
        <fullName evidence="4">DUF2406 domain-containing protein</fullName>
    </recommendedName>
</protein>
<keyword evidence="3" id="KW-1185">Reference proteome</keyword>
<feature type="compositionally biased region" description="Basic and acidic residues" evidence="1">
    <location>
        <begin position="117"/>
        <end position="133"/>
    </location>
</feature>
<sequence>MPSSNHPLPAPPGQQQQQQHYQQYQQQERPTQQRPRAKSGFSFRSNHSHKSSEGSGHKIDLHETHEEKQSRRLTTKADPSMAITEAEPSAVASGVRSSLAPIRAIQHRDSQGNPIADPDRSNPTRSRWERPLDTIRSFEAAIDGNYSRKSYMRSESDGPSNYNRRSSYYGGTQVSTADEKAKYPQNSYYGSRSQSYRPDSYIDGRGNGMTRPESYYTDAGHPGPSNGYYPNRARYPRTASEPHFNNGGQGVYPMPGNQQSYETVTTASGSGSSDPVGYSTDPSSENSSVDRVTPQPQKDLGESYGFNGFGADPQIQPPGAHLQEQYVANGSNGAQRQGNGYPNQGPPPVPRKEGPVGRVPIKLNPSSGNVGLGGLNPGQRPGAGEKRKSWFGKRFSRAG</sequence>
<dbReference type="PANTHER" id="PTHR28186:SF1">
    <property type="entry name" value="MEIOTICALLY UP-REGULATED GENE 9 PROTEIN"/>
    <property type="match status" value="1"/>
</dbReference>
<gene>
    <name evidence="2" type="ORF">NA56DRAFT_577602</name>
</gene>
<dbReference type="AlphaFoldDB" id="A0A2J6PVG1"/>
<dbReference type="InterPro" id="IPR018809">
    <property type="entry name" value="DUF2406"/>
</dbReference>
<dbReference type="PANTHER" id="PTHR28186">
    <property type="entry name" value="MEIOTICALLY UP-REGULATED GENE 9 PROTEIN"/>
    <property type="match status" value="1"/>
</dbReference>
<feature type="compositionally biased region" description="Polar residues" evidence="1">
    <location>
        <begin position="280"/>
        <end position="296"/>
    </location>
</feature>
<evidence type="ECO:0008006" key="4">
    <source>
        <dbReference type="Google" id="ProtNLM"/>
    </source>
</evidence>
<dbReference type="OrthoDB" id="5330253at2759"/>
<organism evidence="2 3">
    <name type="scientific">Hyaloscypha hepaticicola</name>
    <dbReference type="NCBI Taxonomy" id="2082293"/>
    <lineage>
        <taxon>Eukaryota</taxon>
        <taxon>Fungi</taxon>
        <taxon>Dikarya</taxon>
        <taxon>Ascomycota</taxon>
        <taxon>Pezizomycotina</taxon>
        <taxon>Leotiomycetes</taxon>
        <taxon>Helotiales</taxon>
        <taxon>Hyaloscyphaceae</taxon>
        <taxon>Hyaloscypha</taxon>
    </lineage>
</organism>
<evidence type="ECO:0000313" key="3">
    <source>
        <dbReference type="Proteomes" id="UP000235672"/>
    </source>
</evidence>
<feature type="region of interest" description="Disordered" evidence="1">
    <location>
        <begin position="1"/>
        <end position="399"/>
    </location>
</feature>
<dbReference type="EMBL" id="KZ613496">
    <property type="protein sequence ID" value="PMD18005.1"/>
    <property type="molecule type" value="Genomic_DNA"/>
</dbReference>
<feature type="compositionally biased region" description="Basic and acidic residues" evidence="1">
    <location>
        <begin position="50"/>
        <end position="70"/>
    </location>
</feature>
<evidence type="ECO:0000313" key="2">
    <source>
        <dbReference type="EMBL" id="PMD18005.1"/>
    </source>
</evidence>
<feature type="compositionally biased region" description="Low complexity" evidence="1">
    <location>
        <begin position="13"/>
        <end position="34"/>
    </location>
</feature>
<reference evidence="2 3" key="1">
    <citation type="submission" date="2016-05" db="EMBL/GenBank/DDBJ databases">
        <title>A degradative enzymes factory behind the ericoid mycorrhizal symbiosis.</title>
        <authorList>
            <consortium name="DOE Joint Genome Institute"/>
            <person name="Martino E."/>
            <person name="Morin E."/>
            <person name="Grelet G."/>
            <person name="Kuo A."/>
            <person name="Kohler A."/>
            <person name="Daghino S."/>
            <person name="Barry K."/>
            <person name="Choi C."/>
            <person name="Cichocki N."/>
            <person name="Clum A."/>
            <person name="Copeland A."/>
            <person name="Hainaut M."/>
            <person name="Haridas S."/>
            <person name="Labutti K."/>
            <person name="Lindquist E."/>
            <person name="Lipzen A."/>
            <person name="Khouja H.-R."/>
            <person name="Murat C."/>
            <person name="Ohm R."/>
            <person name="Olson A."/>
            <person name="Spatafora J."/>
            <person name="Veneault-Fourrey C."/>
            <person name="Henrissat B."/>
            <person name="Grigoriev I."/>
            <person name="Martin F."/>
            <person name="Perotto S."/>
        </authorList>
    </citation>
    <scope>NUCLEOTIDE SEQUENCE [LARGE SCALE GENOMIC DNA]</scope>
    <source>
        <strain evidence="2 3">UAMH 7357</strain>
    </source>
</reference>
<dbReference type="Pfam" id="PF10295">
    <property type="entry name" value="DUF2406"/>
    <property type="match status" value="1"/>
</dbReference>
<feature type="compositionally biased region" description="Basic residues" evidence="1">
    <location>
        <begin position="389"/>
        <end position="399"/>
    </location>
</feature>
<dbReference type="Proteomes" id="UP000235672">
    <property type="component" value="Unassembled WGS sequence"/>
</dbReference>
<accession>A0A2J6PVG1</accession>
<feature type="compositionally biased region" description="Polar residues" evidence="1">
    <location>
        <begin position="256"/>
        <end position="273"/>
    </location>
</feature>
<evidence type="ECO:0000256" key="1">
    <source>
        <dbReference type="SAM" id="MobiDB-lite"/>
    </source>
</evidence>
<proteinExistence type="predicted"/>